<dbReference type="PROSITE" id="PS50928">
    <property type="entry name" value="ABC_TM1"/>
    <property type="match status" value="1"/>
</dbReference>
<name>A0A540VL60_9CHLR</name>
<evidence type="ECO:0000256" key="5">
    <source>
        <dbReference type="ARBA" id="ARBA00022989"/>
    </source>
</evidence>
<dbReference type="InParanoid" id="A0A540VL60"/>
<evidence type="ECO:0000313" key="9">
    <source>
        <dbReference type="EMBL" id="TQE97500.1"/>
    </source>
</evidence>
<keyword evidence="5 7" id="KW-1133">Transmembrane helix</keyword>
<reference evidence="9 10" key="1">
    <citation type="submission" date="2019-06" db="EMBL/GenBank/DDBJ databases">
        <title>Genome sequence of Litorilinea aerophila BAA-2444.</title>
        <authorList>
            <person name="Maclea K.S."/>
            <person name="Maurais E.G."/>
            <person name="Iannazzi L.C."/>
        </authorList>
    </citation>
    <scope>NUCLEOTIDE SEQUENCE [LARGE SCALE GENOMIC DNA]</scope>
    <source>
        <strain evidence="9 10">ATCC BAA-2444</strain>
    </source>
</reference>
<dbReference type="SUPFAM" id="SSF161098">
    <property type="entry name" value="MetI-like"/>
    <property type="match status" value="1"/>
</dbReference>
<keyword evidence="10" id="KW-1185">Reference proteome</keyword>
<evidence type="ECO:0000256" key="1">
    <source>
        <dbReference type="ARBA" id="ARBA00004651"/>
    </source>
</evidence>
<feature type="domain" description="ABC transmembrane type-1" evidence="8">
    <location>
        <begin position="49"/>
        <end position="240"/>
    </location>
</feature>
<dbReference type="EMBL" id="VIGC01000003">
    <property type="protein sequence ID" value="TQE97500.1"/>
    <property type="molecule type" value="Genomic_DNA"/>
</dbReference>
<comment type="subcellular location">
    <subcellularLocation>
        <location evidence="1 7">Cell membrane</location>
        <topology evidence="1 7">Multi-pass membrane protein</topology>
    </subcellularLocation>
</comment>
<accession>A0A540VL60</accession>
<evidence type="ECO:0000256" key="4">
    <source>
        <dbReference type="ARBA" id="ARBA00022692"/>
    </source>
</evidence>
<evidence type="ECO:0000256" key="6">
    <source>
        <dbReference type="ARBA" id="ARBA00023136"/>
    </source>
</evidence>
<dbReference type="InterPro" id="IPR000515">
    <property type="entry name" value="MetI-like"/>
</dbReference>
<sequence>MALPFVWLVSSSLKLENDIFVFPPEWIPNPVRFQNYVDALTYKPFGRYIANTLLIVLLNEIAILWSASFCAYGFARLRFPGRDFWFSLLLATMMVPYFVLMVPQFVIFTRLNWIDTFLPLTVPFFFGGGAFNIFLLRQFFRSLPEELADAARIDGCNEFLIYGRIMLPLAKPALATVAIFTFLNGWNDFIGPLLYLNSPEKFTVAIGLATFRSVMRTRWDLLMAASTAMIVPVVLLFFFAQRYFIQGIVLTGLKG</sequence>
<feature type="transmembrane region" description="Helical" evidence="7">
    <location>
        <begin position="84"/>
        <end position="108"/>
    </location>
</feature>
<evidence type="ECO:0000256" key="3">
    <source>
        <dbReference type="ARBA" id="ARBA00022475"/>
    </source>
</evidence>
<dbReference type="OrthoDB" id="9794684at2"/>
<feature type="transmembrane region" description="Helical" evidence="7">
    <location>
        <begin position="161"/>
        <end position="183"/>
    </location>
</feature>
<protein>
    <submittedName>
        <fullName evidence="9">Carbohydrate ABC transporter permease</fullName>
    </submittedName>
</protein>
<evidence type="ECO:0000256" key="2">
    <source>
        <dbReference type="ARBA" id="ARBA00022448"/>
    </source>
</evidence>
<proteinExistence type="inferred from homology"/>
<keyword evidence="6 7" id="KW-0472">Membrane</keyword>
<evidence type="ECO:0000313" key="10">
    <source>
        <dbReference type="Proteomes" id="UP000317371"/>
    </source>
</evidence>
<evidence type="ECO:0000259" key="8">
    <source>
        <dbReference type="PROSITE" id="PS50928"/>
    </source>
</evidence>
<dbReference type="PANTHER" id="PTHR43744:SF6">
    <property type="entry name" value="ABC TRANSPORTER PERMEASE PROTEIN YESQ-RELATED"/>
    <property type="match status" value="1"/>
</dbReference>
<dbReference type="CDD" id="cd06261">
    <property type="entry name" value="TM_PBP2"/>
    <property type="match status" value="1"/>
</dbReference>
<dbReference type="GO" id="GO:0055085">
    <property type="term" value="P:transmembrane transport"/>
    <property type="evidence" value="ECO:0007669"/>
    <property type="project" value="InterPro"/>
</dbReference>
<dbReference type="Pfam" id="PF00528">
    <property type="entry name" value="BPD_transp_1"/>
    <property type="match status" value="1"/>
</dbReference>
<organism evidence="9 10">
    <name type="scientific">Litorilinea aerophila</name>
    <dbReference type="NCBI Taxonomy" id="1204385"/>
    <lineage>
        <taxon>Bacteria</taxon>
        <taxon>Bacillati</taxon>
        <taxon>Chloroflexota</taxon>
        <taxon>Caldilineae</taxon>
        <taxon>Caldilineales</taxon>
        <taxon>Caldilineaceae</taxon>
        <taxon>Litorilinea</taxon>
    </lineage>
</organism>
<dbReference type="GO" id="GO:0005886">
    <property type="term" value="C:plasma membrane"/>
    <property type="evidence" value="ECO:0007669"/>
    <property type="project" value="UniProtKB-SubCell"/>
</dbReference>
<keyword evidence="2 7" id="KW-0813">Transport</keyword>
<dbReference type="Proteomes" id="UP000317371">
    <property type="component" value="Unassembled WGS sequence"/>
</dbReference>
<keyword evidence="3" id="KW-1003">Cell membrane</keyword>
<feature type="transmembrane region" description="Helical" evidence="7">
    <location>
        <begin position="221"/>
        <end position="240"/>
    </location>
</feature>
<dbReference type="Gene3D" id="1.10.3720.10">
    <property type="entry name" value="MetI-like"/>
    <property type="match status" value="1"/>
</dbReference>
<dbReference type="InterPro" id="IPR035906">
    <property type="entry name" value="MetI-like_sf"/>
</dbReference>
<dbReference type="PANTHER" id="PTHR43744">
    <property type="entry name" value="ABC TRANSPORTER PERMEASE PROTEIN MG189-RELATED-RELATED"/>
    <property type="match status" value="1"/>
</dbReference>
<evidence type="ECO:0000256" key="7">
    <source>
        <dbReference type="RuleBase" id="RU363032"/>
    </source>
</evidence>
<feature type="transmembrane region" description="Helical" evidence="7">
    <location>
        <begin position="120"/>
        <end position="140"/>
    </location>
</feature>
<comment type="similarity">
    <text evidence="7">Belongs to the binding-protein-dependent transport system permease family.</text>
</comment>
<comment type="caution">
    <text evidence="9">The sequence shown here is derived from an EMBL/GenBank/DDBJ whole genome shotgun (WGS) entry which is preliminary data.</text>
</comment>
<keyword evidence="4 7" id="KW-0812">Transmembrane</keyword>
<gene>
    <name evidence="9" type="ORF">FKZ61_02725</name>
</gene>
<feature type="transmembrane region" description="Helical" evidence="7">
    <location>
        <begin position="48"/>
        <end position="72"/>
    </location>
</feature>
<dbReference type="AlphaFoldDB" id="A0A540VL60"/>